<keyword evidence="9" id="KW-0472">Membrane</keyword>
<evidence type="ECO:0000256" key="7">
    <source>
        <dbReference type="ARBA" id="ARBA00022889"/>
    </source>
</evidence>
<reference evidence="13" key="1">
    <citation type="submission" date="2021-04" db="EMBL/GenBank/DDBJ databases">
        <authorList>
            <consortium name="Wellcome Sanger Institute Data Sharing"/>
        </authorList>
    </citation>
    <scope>NUCLEOTIDE SEQUENCE [LARGE SCALE GENOMIC DNA]</scope>
</reference>
<evidence type="ECO:0000256" key="11">
    <source>
        <dbReference type="PROSITE-ProRule" id="PRU00043"/>
    </source>
</evidence>
<proteinExistence type="predicted"/>
<dbReference type="Gene3D" id="2.60.40.60">
    <property type="entry name" value="Cadherins"/>
    <property type="match status" value="5"/>
</dbReference>
<evidence type="ECO:0000313" key="13">
    <source>
        <dbReference type="Ensembl" id="ENSENLP00000020426.1"/>
    </source>
</evidence>
<evidence type="ECO:0000256" key="2">
    <source>
        <dbReference type="ARBA" id="ARBA00022475"/>
    </source>
</evidence>
<dbReference type="InterPro" id="IPR050174">
    <property type="entry name" value="Protocadherin/Cadherin-CA"/>
</dbReference>
<dbReference type="Ensembl" id="ENSENLT00000021149.1">
    <property type="protein sequence ID" value="ENSENLP00000020426.1"/>
    <property type="gene ID" value="ENSENLG00000009304.1"/>
</dbReference>
<evidence type="ECO:0000256" key="10">
    <source>
        <dbReference type="ARBA" id="ARBA00023180"/>
    </source>
</evidence>
<dbReference type="GO" id="GO:0005509">
    <property type="term" value="F:calcium ion binding"/>
    <property type="evidence" value="ECO:0007669"/>
    <property type="project" value="UniProtKB-UniRule"/>
</dbReference>
<dbReference type="GO" id="GO:0009653">
    <property type="term" value="P:anatomical structure morphogenesis"/>
    <property type="evidence" value="ECO:0007669"/>
    <property type="project" value="UniProtKB-ARBA"/>
</dbReference>
<dbReference type="SUPFAM" id="SSF49313">
    <property type="entry name" value="Cadherin-like"/>
    <property type="match status" value="5"/>
</dbReference>
<dbReference type="GO" id="GO:0007156">
    <property type="term" value="P:homophilic cell adhesion via plasma membrane adhesion molecules"/>
    <property type="evidence" value="ECO:0007669"/>
    <property type="project" value="InterPro"/>
</dbReference>
<dbReference type="InterPro" id="IPR013164">
    <property type="entry name" value="Cadherin_N"/>
</dbReference>
<dbReference type="PANTHER" id="PTHR24028">
    <property type="entry name" value="CADHERIN-87A"/>
    <property type="match status" value="1"/>
</dbReference>
<dbReference type="CDD" id="cd11304">
    <property type="entry name" value="Cadherin_repeat"/>
    <property type="match status" value="5"/>
</dbReference>
<keyword evidence="6 11" id="KW-0106">Calcium</keyword>
<protein>
    <submittedName>
        <fullName evidence="13">Si:ch73-379j16.2</fullName>
    </submittedName>
</protein>
<keyword evidence="8" id="KW-1133">Transmembrane helix</keyword>
<feature type="domain" description="Cadherin" evidence="12">
    <location>
        <begin position="427"/>
        <end position="512"/>
    </location>
</feature>
<dbReference type="Proteomes" id="UP000472264">
    <property type="component" value="Chromosome 10"/>
</dbReference>
<keyword evidence="7" id="KW-0130">Cell adhesion</keyword>
<dbReference type="FunFam" id="2.60.40.60:FF:000004">
    <property type="entry name" value="Protocadherin 1 gamma 2"/>
    <property type="match status" value="1"/>
</dbReference>
<dbReference type="FunFam" id="2.60.40.60:FF:000001">
    <property type="entry name" value="Protocadherin alpha 2"/>
    <property type="match status" value="1"/>
</dbReference>
<evidence type="ECO:0000313" key="14">
    <source>
        <dbReference type="Proteomes" id="UP000472264"/>
    </source>
</evidence>
<evidence type="ECO:0000256" key="3">
    <source>
        <dbReference type="ARBA" id="ARBA00022692"/>
    </source>
</evidence>
<dbReference type="Pfam" id="PF00028">
    <property type="entry name" value="Cadherin"/>
    <property type="match status" value="3"/>
</dbReference>
<dbReference type="FunFam" id="2.60.40.60:FF:000129">
    <property type="entry name" value="protocadherin alpha-C2 isoform X1"/>
    <property type="match status" value="1"/>
</dbReference>
<name>A0A665UM70_ECHNA</name>
<reference evidence="13" key="3">
    <citation type="submission" date="2025-09" db="UniProtKB">
        <authorList>
            <consortium name="Ensembl"/>
        </authorList>
    </citation>
    <scope>IDENTIFICATION</scope>
</reference>
<dbReference type="FunFam" id="2.60.40.60:FF:000354">
    <property type="entry name" value="FAT atypical cadherin 3"/>
    <property type="match status" value="1"/>
</dbReference>
<evidence type="ECO:0000256" key="9">
    <source>
        <dbReference type="ARBA" id="ARBA00023136"/>
    </source>
</evidence>
<evidence type="ECO:0000259" key="12">
    <source>
        <dbReference type="PROSITE" id="PS50268"/>
    </source>
</evidence>
<dbReference type="GO" id="GO:0005886">
    <property type="term" value="C:plasma membrane"/>
    <property type="evidence" value="ECO:0007669"/>
    <property type="project" value="UniProtKB-SubCell"/>
</dbReference>
<keyword evidence="5" id="KW-0677">Repeat</keyword>
<keyword evidence="2" id="KW-1003">Cell membrane</keyword>
<keyword evidence="4" id="KW-0732">Signal</keyword>
<comment type="subcellular location">
    <subcellularLocation>
        <location evidence="1">Cell membrane</location>
        <topology evidence="1">Single-pass type I membrane protein</topology>
    </subcellularLocation>
</comment>
<evidence type="ECO:0000256" key="5">
    <source>
        <dbReference type="ARBA" id="ARBA00022737"/>
    </source>
</evidence>
<feature type="domain" description="Cadherin" evidence="12">
    <location>
        <begin position="319"/>
        <end position="427"/>
    </location>
</feature>
<dbReference type="InterPro" id="IPR015919">
    <property type="entry name" value="Cadherin-like_sf"/>
</dbReference>
<dbReference type="FunFam" id="2.60.40.60:FF:000002">
    <property type="entry name" value="Protocadherin alpha 2"/>
    <property type="match status" value="1"/>
</dbReference>
<dbReference type="PRINTS" id="PR00205">
    <property type="entry name" value="CADHERIN"/>
</dbReference>
<dbReference type="PROSITE" id="PS00232">
    <property type="entry name" value="CADHERIN_1"/>
    <property type="match status" value="3"/>
</dbReference>
<reference evidence="13" key="2">
    <citation type="submission" date="2025-08" db="UniProtKB">
        <authorList>
            <consortium name="Ensembl"/>
        </authorList>
    </citation>
    <scope>IDENTIFICATION</scope>
</reference>
<feature type="domain" description="Cadherin" evidence="12">
    <location>
        <begin position="105"/>
        <end position="212"/>
    </location>
</feature>
<keyword evidence="14" id="KW-1185">Reference proteome</keyword>
<dbReference type="PANTHER" id="PTHR24028:SF337">
    <property type="entry name" value="PROTOCADHERIN 2 ALPHA A 3 PRECURSOR-RELATED"/>
    <property type="match status" value="1"/>
</dbReference>
<dbReference type="InterPro" id="IPR020894">
    <property type="entry name" value="Cadherin_CS"/>
</dbReference>
<feature type="domain" description="Cadherin" evidence="12">
    <location>
        <begin position="26"/>
        <end position="104"/>
    </location>
</feature>
<keyword evidence="10" id="KW-0325">Glycoprotein</keyword>
<feature type="domain" description="Cadherin" evidence="12">
    <location>
        <begin position="213"/>
        <end position="318"/>
    </location>
</feature>
<accession>A0A665UM70</accession>
<dbReference type="PROSITE" id="PS50268">
    <property type="entry name" value="CADHERIN_2"/>
    <property type="match status" value="5"/>
</dbReference>
<evidence type="ECO:0000256" key="8">
    <source>
        <dbReference type="ARBA" id="ARBA00022989"/>
    </source>
</evidence>
<dbReference type="Pfam" id="PF08266">
    <property type="entry name" value="Cadherin_2"/>
    <property type="match status" value="1"/>
</dbReference>
<sequence>HLQLQRSCLAKKGTVVGNAAKDLGLDITSLSDRRFRVVSETDETFFEVNENNGALYVLEKIDREEKKSKHVLFVTAVDGGKPPRSGTLNVSIVVLDINDNRPTFSQEVYETEIRENVPVGTSVFRVNATDPDEGTNGEIEYNFGKTLKKKVYDIFELDKLTGEIRVKGLVDYEENNIYKLDIEASDKGTPPLKGGCRVMIKIKDVNDNSPEIEVTSLSNTVTEDSKPGTVISLLSVRDKDSGVNGKIIASITSNVPFQLQPSYKENIYSVIIKDFLDREKVSNYQITVKATDGGEPPLSTIKTLSIQISDVNDNSPQFSQNPLQFYLEENNAAGKSIFSVSATDNDLNENAAISYHIMRDEKVNDMKSFLNINPDNGQISALKSFDFERVKTFQFHVVASDSGSPSLSSNVTVNVFILDQNDNAPVILYPLSSNGSAEGEVTAHSLFTLDRYTGQIRTLRSFTETDEAEHKLLILVKDNGNVSLSATATVLVRLVDVGGVSACLHCCLVPPLKKHSHFGTETAGDCAYSLIPVIDGE</sequence>
<dbReference type="SMART" id="SM00112">
    <property type="entry name" value="CA"/>
    <property type="match status" value="5"/>
</dbReference>
<evidence type="ECO:0000256" key="6">
    <source>
        <dbReference type="ARBA" id="ARBA00022837"/>
    </source>
</evidence>
<dbReference type="AlphaFoldDB" id="A0A665UM70"/>
<dbReference type="InterPro" id="IPR002126">
    <property type="entry name" value="Cadherin-like_dom"/>
</dbReference>
<evidence type="ECO:0000256" key="1">
    <source>
        <dbReference type="ARBA" id="ARBA00004251"/>
    </source>
</evidence>
<organism evidence="13 14">
    <name type="scientific">Echeneis naucrates</name>
    <name type="common">Live sharksucker</name>
    <dbReference type="NCBI Taxonomy" id="173247"/>
    <lineage>
        <taxon>Eukaryota</taxon>
        <taxon>Metazoa</taxon>
        <taxon>Chordata</taxon>
        <taxon>Craniata</taxon>
        <taxon>Vertebrata</taxon>
        <taxon>Euteleostomi</taxon>
        <taxon>Actinopterygii</taxon>
        <taxon>Neopterygii</taxon>
        <taxon>Teleostei</taxon>
        <taxon>Neoteleostei</taxon>
        <taxon>Acanthomorphata</taxon>
        <taxon>Carangaria</taxon>
        <taxon>Carangiformes</taxon>
        <taxon>Echeneidae</taxon>
        <taxon>Echeneis</taxon>
    </lineage>
</organism>
<gene>
    <name evidence="13" type="primary">LOC115050449</name>
</gene>
<evidence type="ECO:0000256" key="4">
    <source>
        <dbReference type="ARBA" id="ARBA00022729"/>
    </source>
</evidence>
<keyword evidence="3" id="KW-0812">Transmembrane</keyword>